<sequence>MLSKNPLAILTCVLAVTGWIIAFVGLCTSHAFAASLSWWIIIIDLFIICLSCAVLWTNTVKNYYSIVLCLISISVPYNTDEIVTYLFAGKLSLSIAASGYIIITAVQFCWIFIFGIQSNSTAHGLVHNRTCSSNIRQFYKDNRTFDNSVMDLKISSNYPVSPQSSYAKIAAMEHSSVPMFVHGDDLQVTREPNTIILSPHLEYMIPVSAIHNYNASKDDPNELSFSKGELLYIHEKRGSWWQAKKANGMIGMIPSNYVSTIADQS</sequence>
<dbReference type="Gene3D" id="2.30.30.40">
    <property type="entry name" value="SH3 Domains"/>
    <property type="match status" value="1"/>
</dbReference>
<comment type="subcellular location">
    <subcellularLocation>
        <location evidence="1">Cell membrane</location>
        <topology evidence="1">Multi-pass membrane protein</topology>
    </subcellularLocation>
</comment>
<evidence type="ECO:0000259" key="11">
    <source>
        <dbReference type="PROSITE" id="PS50002"/>
    </source>
</evidence>
<dbReference type="InterPro" id="IPR001452">
    <property type="entry name" value="SH3_domain"/>
</dbReference>
<evidence type="ECO:0000256" key="9">
    <source>
        <dbReference type="PROSITE-ProRule" id="PRU00192"/>
    </source>
</evidence>
<gene>
    <name evidence="12" type="primary">SHO1_0</name>
    <name evidence="12" type="ORF">A0J61_01356</name>
</gene>
<protein>
    <submittedName>
        <fullName evidence="12">High osmolarity signaling protein SHO1</fullName>
    </submittedName>
</protein>
<dbReference type="EMBL" id="LUGH01000042">
    <property type="protein sequence ID" value="OBZ90600.1"/>
    <property type="molecule type" value="Genomic_DNA"/>
</dbReference>
<dbReference type="GO" id="GO:0005886">
    <property type="term" value="C:plasma membrane"/>
    <property type="evidence" value="ECO:0007669"/>
    <property type="project" value="UniProtKB-SubCell"/>
</dbReference>
<feature type="transmembrane region" description="Helical" evidence="10">
    <location>
        <begin position="38"/>
        <end position="56"/>
    </location>
</feature>
<evidence type="ECO:0000256" key="5">
    <source>
        <dbReference type="ARBA" id="ARBA00022692"/>
    </source>
</evidence>
<dbReference type="SMART" id="SM00326">
    <property type="entry name" value="SH3"/>
    <property type="match status" value="1"/>
</dbReference>
<name>A0A1C7NNP3_9FUNG</name>
<evidence type="ECO:0000256" key="8">
    <source>
        <dbReference type="ARBA" id="ARBA00023136"/>
    </source>
</evidence>
<dbReference type="Proteomes" id="UP000093000">
    <property type="component" value="Unassembled WGS sequence"/>
</dbReference>
<dbReference type="PROSITE" id="PS50002">
    <property type="entry name" value="SH3"/>
    <property type="match status" value="1"/>
</dbReference>
<keyword evidence="6 10" id="KW-1133">Transmembrane helix</keyword>
<keyword evidence="4" id="KW-1003">Cell membrane</keyword>
<evidence type="ECO:0000256" key="10">
    <source>
        <dbReference type="SAM" id="Phobius"/>
    </source>
</evidence>
<evidence type="ECO:0000256" key="2">
    <source>
        <dbReference type="ARBA" id="ARBA00009739"/>
    </source>
</evidence>
<proteinExistence type="inferred from homology"/>
<dbReference type="AlphaFoldDB" id="A0A1C7NNP3"/>
<dbReference type="SUPFAM" id="SSF50044">
    <property type="entry name" value="SH3-domain"/>
    <property type="match status" value="1"/>
</dbReference>
<keyword evidence="3 9" id="KW-0728">SH3 domain</keyword>
<dbReference type="STRING" id="101091.A0A1C7NNP3"/>
<evidence type="ECO:0000313" key="12">
    <source>
        <dbReference type="EMBL" id="OBZ90600.1"/>
    </source>
</evidence>
<evidence type="ECO:0000256" key="3">
    <source>
        <dbReference type="ARBA" id="ARBA00022443"/>
    </source>
</evidence>
<feature type="transmembrane region" description="Helical" evidence="10">
    <location>
        <begin position="63"/>
        <end position="79"/>
    </location>
</feature>
<organism evidence="12 13">
    <name type="scientific">Choanephora cucurbitarum</name>
    <dbReference type="NCBI Taxonomy" id="101091"/>
    <lineage>
        <taxon>Eukaryota</taxon>
        <taxon>Fungi</taxon>
        <taxon>Fungi incertae sedis</taxon>
        <taxon>Mucoromycota</taxon>
        <taxon>Mucoromycotina</taxon>
        <taxon>Mucoromycetes</taxon>
        <taxon>Mucorales</taxon>
        <taxon>Mucorineae</taxon>
        <taxon>Choanephoraceae</taxon>
        <taxon>Choanephoroideae</taxon>
        <taxon>Choanephora</taxon>
    </lineage>
</organism>
<feature type="domain" description="SH3" evidence="11">
    <location>
        <begin position="202"/>
        <end position="263"/>
    </location>
</feature>
<dbReference type="InterPro" id="IPR035522">
    <property type="entry name" value="Sho1_SH3"/>
</dbReference>
<keyword evidence="13" id="KW-1185">Reference proteome</keyword>
<feature type="transmembrane region" description="Helical" evidence="10">
    <location>
        <begin position="7"/>
        <end position="32"/>
    </location>
</feature>
<dbReference type="OrthoDB" id="5983572at2759"/>
<dbReference type="InterPro" id="IPR036028">
    <property type="entry name" value="SH3-like_dom_sf"/>
</dbReference>
<evidence type="ECO:0000256" key="4">
    <source>
        <dbReference type="ARBA" id="ARBA00022475"/>
    </source>
</evidence>
<keyword evidence="5 10" id="KW-0812">Transmembrane</keyword>
<dbReference type="PRINTS" id="PR00452">
    <property type="entry name" value="SH3DOMAIN"/>
</dbReference>
<evidence type="ECO:0000256" key="7">
    <source>
        <dbReference type="ARBA" id="ARBA00023016"/>
    </source>
</evidence>
<accession>A0A1C7NNP3</accession>
<evidence type="ECO:0000313" key="13">
    <source>
        <dbReference type="Proteomes" id="UP000093000"/>
    </source>
</evidence>
<dbReference type="InParanoid" id="A0A1C7NNP3"/>
<dbReference type="Pfam" id="PF00018">
    <property type="entry name" value="SH3_1"/>
    <property type="match status" value="1"/>
</dbReference>
<evidence type="ECO:0000256" key="1">
    <source>
        <dbReference type="ARBA" id="ARBA00004651"/>
    </source>
</evidence>
<keyword evidence="8 10" id="KW-0472">Membrane</keyword>
<feature type="transmembrane region" description="Helical" evidence="10">
    <location>
        <begin position="91"/>
        <end position="113"/>
    </location>
</feature>
<dbReference type="CDD" id="cd11855">
    <property type="entry name" value="SH3_Sho1p"/>
    <property type="match status" value="1"/>
</dbReference>
<keyword evidence="7" id="KW-0346">Stress response</keyword>
<comment type="caution">
    <text evidence="12">The sequence shown here is derived from an EMBL/GenBank/DDBJ whole genome shotgun (WGS) entry which is preliminary data.</text>
</comment>
<evidence type="ECO:0000256" key="6">
    <source>
        <dbReference type="ARBA" id="ARBA00022989"/>
    </source>
</evidence>
<comment type="similarity">
    <text evidence="2">Belongs to the SHO1 family.</text>
</comment>
<reference evidence="12 13" key="1">
    <citation type="submission" date="2016-03" db="EMBL/GenBank/DDBJ databases">
        <title>Choanephora cucurbitarum.</title>
        <authorList>
            <person name="Min B."/>
            <person name="Park H."/>
            <person name="Park J.-H."/>
            <person name="Shin H.-D."/>
            <person name="Choi I.-G."/>
        </authorList>
    </citation>
    <scope>NUCLEOTIDE SEQUENCE [LARGE SCALE GENOMIC DNA]</scope>
    <source>
        <strain evidence="12 13">KUS-F28377</strain>
    </source>
</reference>